<dbReference type="PROSITE" id="PS00194">
    <property type="entry name" value="THIOREDOXIN_1"/>
    <property type="match status" value="1"/>
</dbReference>
<sequence>MRFLCSLFFVSVFFLFKPVFAQAPKTLPSFTFEEVYQASKFNSDRLPKSGYIVLDFYDPGCGHCQKMGAGIARNLSKFKNISFYFISMNDKPYVDGFINMHAKALKSAPNVKFLFDAGTQFIEKFKPSNYPSLYIYDAKTKVLVQHLDGEDDVNKLLKALGITG</sequence>
<dbReference type="Pfam" id="PF00578">
    <property type="entry name" value="AhpC-TSA"/>
    <property type="match status" value="1"/>
</dbReference>
<dbReference type="PROSITE" id="PS51352">
    <property type="entry name" value="THIOREDOXIN_2"/>
    <property type="match status" value="1"/>
</dbReference>
<dbReference type="SUPFAM" id="SSF52833">
    <property type="entry name" value="Thioredoxin-like"/>
    <property type="match status" value="1"/>
</dbReference>
<dbReference type="RefSeq" id="WP_112376504.1">
    <property type="nucleotide sequence ID" value="NZ_CP069793.1"/>
</dbReference>
<gene>
    <name evidence="2" type="ORF">NCTC11343_05862</name>
</gene>
<dbReference type="Gene3D" id="3.40.30.10">
    <property type="entry name" value="Glutaredoxin"/>
    <property type="match status" value="1"/>
</dbReference>
<dbReference type="InterPro" id="IPR036249">
    <property type="entry name" value="Thioredoxin-like_sf"/>
</dbReference>
<dbReference type="InterPro" id="IPR013766">
    <property type="entry name" value="Thioredoxin_domain"/>
</dbReference>
<evidence type="ECO:0000313" key="2">
    <source>
        <dbReference type="EMBL" id="SPZ95252.1"/>
    </source>
</evidence>
<reference evidence="2 3" key="1">
    <citation type="submission" date="2018-06" db="EMBL/GenBank/DDBJ databases">
        <authorList>
            <consortium name="Pathogen Informatics"/>
            <person name="Doyle S."/>
        </authorList>
    </citation>
    <scope>NUCLEOTIDE SEQUENCE [LARGE SCALE GENOMIC DNA]</scope>
    <source>
        <strain evidence="2 3">NCTC11343</strain>
    </source>
</reference>
<dbReference type="AlphaFoldDB" id="A0A2X2JM47"/>
<dbReference type="InterPro" id="IPR017937">
    <property type="entry name" value="Thioredoxin_CS"/>
</dbReference>
<proteinExistence type="predicted"/>
<dbReference type="GO" id="GO:0016209">
    <property type="term" value="F:antioxidant activity"/>
    <property type="evidence" value="ECO:0007669"/>
    <property type="project" value="InterPro"/>
</dbReference>
<dbReference type="EMBL" id="UAUU01000011">
    <property type="protein sequence ID" value="SPZ95252.1"/>
    <property type="molecule type" value="Genomic_DNA"/>
</dbReference>
<dbReference type="GeneID" id="97180582"/>
<evidence type="ECO:0000256" key="1">
    <source>
        <dbReference type="ARBA" id="ARBA00023284"/>
    </source>
</evidence>
<dbReference type="InterPro" id="IPR000866">
    <property type="entry name" value="AhpC/TSA"/>
</dbReference>
<evidence type="ECO:0000313" key="3">
    <source>
        <dbReference type="Proteomes" id="UP000251241"/>
    </source>
</evidence>
<accession>A0A2X2JM47</accession>
<dbReference type="Proteomes" id="UP000251241">
    <property type="component" value="Unassembled WGS sequence"/>
</dbReference>
<organism evidence="2 3">
    <name type="scientific">Sphingobacterium multivorum</name>
    <dbReference type="NCBI Taxonomy" id="28454"/>
    <lineage>
        <taxon>Bacteria</taxon>
        <taxon>Pseudomonadati</taxon>
        <taxon>Bacteroidota</taxon>
        <taxon>Sphingobacteriia</taxon>
        <taxon>Sphingobacteriales</taxon>
        <taxon>Sphingobacteriaceae</taxon>
        <taxon>Sphingobacterium</taxon>
    </lineage>
</organism>
<name>A0A2X2JM47_SPHMU</name>
<dbReference type="GO" id="GO:0016491">
    <property type="term" value="F:oxidoreductase activity"/>
    <property type="evidence" value="ECO:0007669"/>
    <property type="project" value="InterPro"/>
</dbReference>
<keyword evidence="1" id="KW-0676">Redox-active center</keyword>
<protein>
    <submittedName>
        <fullName evidence="2">Thioredoxin</fullName>
    </submittedName>
</protein>